<evidence type="ECO:0000313" key="1">
    <source>
        <dbReference type="EMBL" id="RDI73663.1"/>
    </source>
</evidence>
<protein>
    <recommendedName>
        <fullName evidence="3">Redoxin</fullName>
    </recommendedName>
</protein>
<reference evidence="1 2" key="1">
    <citation type="submission" date="2018-07" db="EMBL/GenBank/DDBJ databases">
        <title>High-quality-draft genome sequence of Gaiella occulta.</title>
        <authorList>
            <person name="Severino R."/>
            <person name="Froufe H.J.C."/>
            <person name="Rainey F.A."/>
            <person name="Barroso C."/>
            <person name="Albuquerque L."/>
            <person name="Lobo-Da-Cunha A."/>
            <person name="Da Costa M.S."/>
            <person name="Egas C."/>
        </authorList>
    </citation>
    <scope>NUCLEOTIDE SEQUENCE [LARGE SCALE GENOMIC DNA]</scope>
    <source>
        <strain evidence="1 2">F2-233</strain>
    </source>
</reference>
<proteinExistence type="predicted"/>
<dbReference type="InterPro" id="IPR036249">
    <property type="entry name" value="Thioredoxin-like_sf"/>
</dbReference>
<sequence length="69" mass="7085">MTTLPRLTLGAGRSVRDGTPNGYSAYGLTGVPETYFVDARGRVVAHAVGALSRRELEASTAALLAGPAP</sequence>
<dbReference type="Gene3D" id="3.40.30.10">
    <property type="entry name" value="Glutaredoxin"/>
    <property type="match status" value="1"/>
</dbReference>
<evidence type="ECO:0000313" key="2">
    <source>
        <dbReference type="Proteomes" id="UP000254134"/>
    </source>
</evidence>
<dbReference type="RefSeq" id="WP_114796985.1">
    <property type="nucleotide sequence ID" value="NZ_QQZY01000007.1"/>
</dbReference>
<dbReference type="EMBL" id="QQZY01000007">
    <property type="protein sequence ID" value="RDI73663.1"/>
    <property type="molecule type" value="Genomic_DNA"/>
</dbReference>
<comment type="caution">
    <text evidence="1">The sequence shown here is derived from an EMBL/GenBank/DDBJ whole genome shotgun (WGS) entry which is preliminary data.</text>
</comment>
<organism evidence="1 2">
    <name type="scientific">Gaiella occulta</name>
    <dbReference type="NCBI Taxonomy" id="1002870"/>
    <lineage>
        <taxon>Bacteria</taxon>
        <taxon>Bacillati</taxon>
        <taxon>Actinomycetota</taxon>
        <taxon>Thermoleophilia</taxon>
        <taxon>Gaiellales</taxon>
        <taxon>Gaiellaceae</taxon>
        <taxon>Gaiella</taxon>
    </lineage>
</organism>
<accession>A0A7M2YUA4</accession>
<keyword evidence="2" id="KW-1185">Reference proteome</keyword>
<dbReference type="OrthoDB" id="9796554at2"/>
<reference evidence="2" key="2">
    <citation type="journal article" date="2019" name="MicrobiologyOpen">
        <title>High-quality draft genome sequence of Gaiella occulta isolated from a 150 meter deep mineral water borehole and comparison with the genome sequences of other deep-branching lineages of the phylum Actinobacteria.</title>
        <authorList>
            <person name="Severino R."/>
            <person name="Froufe H.J.C."/>
            <person name="Barroso C."/>
            <person name="Albuquerque L."/>
            <person name="Lobo-da-Cunha A."/>
            <person name="da Costa M.S."/>
            <person name="Egas C."/>
        </authorList>
    </citation>
    <scope>NUCLEOTIDE SEQUENCE [LARGE SCALE GENOMIC DNA]</scope>
    <source>
        <strain evidence="2">F2-233</strain>
    </source>
</reference>
<gene>
    <name evidence="1" type="ORF">Gocc_2576</name>
</gene>
<name>A0A7M2YUA4_9ACTN</name>
<dbReference type="SUPFAM" id="SSF52833">
    <property type="entry name" value="Thioredoxin-like"/>
    <property type="match status" value="1"/>
</dbReference>
<evidence type="ECO:0008006" key="3">
    <source>
        <dbReference type="Google" id="ProtNLM"/>
    </source>
</evidence>
<dbReference type="Proteomes" id="UP000254134">
    <property type="component" value="Unassembled WGS sequence"/>
</dbReference>
<dbReference type="AlphaFoldDB" id="A0A7M2YUA4"/>